<accession>C0ZKK0</accession>
<sequence>MENIKAKISERIMMNVFNDLHSFVHSKSIA</sequence>
<dbReference type="Proteomes" id="UP000001877">
    <property type="component" value="Chromosome"/>
</dbReference>
<gene>
    <name evidence="1" type="ordered locus">BBR47_47000</name>
</gene>
<evidence type="ECO:0000313" key="1">
    <source>
        <dbReference type="EMBL" id="BAH45677.1"/>
    </source>
</evidence>
<dbReference type="KEGG" id="bbe:BBR47_47000"/>
<evidence type="ECO:0000313" key="2">
    <source>
        <dbReference type="Proteomes" id="UP000001877"/>
    </source>
</evidence>
<name>C0ZKK0_BREBN</name>
<dbReference type="HOGENOM" id="CLU_3402440_0_0_9"/>
<organism evidence="1 2">
    <name type="scientific">Brevibacillus brevis (strain 47 / JCM 6285 / NBRC 100599)</name>
    <dbReference type="NCBI Taxonomy" id="358681"/>
    <lineage>
        <taxon>Bacteria</taxon>
        <taxon>Bacillati</taxon>
        <taxon>Bacillota</taxon>
        <taxon>Bacilli</taxon>
        <taxon>Bacillales</taxon>
        <taxon>Paenibacillaceae</taxon>
        <taxon>Brevibacillus</taxon>
    </lineage>
</organism>
<proteinExistence type="predicted"/>
<dbReference type="AlphaFoldDB" id="C0ZKK0"/>
<keyword evidence="2" id="KW-1185">Reference proteome</keyword>
<reference evidence="1 2" key="1">
    <citation type="submission" date="2005-03" db="EMBL/GenBank/DDBJ databases">
        <title>Brevibacillus brevis strain 47, complete genome.</title>
        <authorList>
            <person name="Hosoyama A."/>
            <person name="Yamada R."/>
            <person name="Hongo Y."/>
            <person name="Terui Y."/>
            <person name="Ankai A."/>
            <person name="Masuyama W."/>
            <person name="Sekiguchi M."/>
            <person name="Takeda T."/>
            <person name="Asano K."/>
            <person name="Ohji S."/>
            <person name="Ichikawa N."/>
            <person name="Narita S."/>
            <person name="Aoki N."/>
            <person name="Miura H."/>
            <person name="Matsushita S."/>
            <person name="Sekigawa T."/>
            <person name="Yamagata H."/>
            <person name="Yoshikawa H."/>
            <person name="Udaka S."/>
            <person name="Tanikawa S."/>
            <person name="Fujita N."/>
        </authorList>
    </citation>
    <scope>NUCLEOTIDE SEQUENCE [LARGE SCALE GENOMIC DNA]</scope>
    <source>
        <strain evidence="2">47 / JCM 6285 / NBRC 100599</strain>
    </source>
</reference>
<protein>
    <submittedName>
        <fullName evidence="1">Uncharacterized protein</fullName>
    </submittedName>
</protein>
<dbReference type="EMBL" id="AP008955">
    <property type="protein sequence ID" value="BAH45677.1"/>
    <property type="molecule type" value="Genomic_DNA"/>
</dbReference>